<dbReference type="AlphaFoldDB" id="A6J928"/>
<evidence type="ECO:0000313" key="2">
    <source>
        <dbReference type="Proteomes" id="UP000234681"/>
    </source>
</evidence>
<name>A6J928_RAT</name>
<proteinExistence type="predicted"/>
<protein>
    <submittedName>
        <fullName evidence="1">Rab acceptor 1 (Prenylated), isoform CRA_d</fullName>
    </submittedName>
</protein>
<sequence>MVRNCRWNLCKVSSRTCQPLLPASPAGWLSPLCLFLPYLT</sequence>
<dbReference type="RGD" id="621002">
    <property type="gene designation" value="Rabac1"/>
</dbReference>
<reference evidence="1 2" key="1">
    <citation type="submission" date="2005-09" db="EMBL/GenBank/DDBJ databases">
        <authorList>
            <person name="Mural R.J."/>
            <person name="Li P.W."/>
            <person name="Adams M.D."/>
            <person name="Amanatides P.G."/>
            <person name="Baden-Tillson H."/>
            <person name="Barnstead M."/>
            <person name="Chin S.H."/>
            <person name="Dew I."/>
            <person name="Evans C.A."/>
            <person name="Ferriera S."/>
            <person name="Flanigan M."/>
            <person name="Fosler C."/>
            <person name="Glodek A."/>
            <person name="Gu Z."/>
            <person name="Holt R.A."/>
            <person name="Jennings D."/>
            <person name="Kraft C.L."/>
            <person name="Lu F."/>
            <person name="Nguyen T."/>
            <person name="Nusskern D.R."/>
            <person name="Pfannkoch C.M."/>
            <person name="Sitter C."/>
            <person name="Sutton G.G."/>
            <person name="Venter J.C."/>
            <person name="Wang Z."/>
            <person name="Woodage T."/>
            <person name="Zheng X.H."/>
            <person name="Zhong F."/>
        </authorList>
    </citation>
    <scope>NUCLEOTIDE SEQUENCE [LARGE SCALE GENOMIC DNA]</scope>
    <source>
        <strain>BN</strain>
        <strain evidence="2">Sprague-Dawley</strain>
    </source>
</reference>
<organism evidence="1 2">
    <name type="scientific">Rattus norvegicus</name>
    <name type="common">Rat</name>
    <dbReference type="NCBI Taxonomy" id="10116"/>
    <lineage>
        <taxon>Eukaryota</taxon>
        <taxon>Metazoa</taxon>
        <taxon>Chordata</taxon>
        <taxon>Craniata</taxon>
        <taxon>Vertebrata</taxon>
        <taxon>Euteleostomi</taxon>
        <taxon>Mammalia</taxon>
        <taxon>Eutheria</taxon>
        <taxon>Euarchontoglires</taxon>
        <taxon>Glires</taxon>
        <taxon>Rodentia</taxon>
        <taxon>Myomorpha</taxon>
        <taxon>Muroidea</taxon>
        <taxon>Muridae</taxon>
        <taxon>Murinae</taxon>
        <taxon>Rattus</taxon>
    </lineage>
</organism>
<dbReference type="EMBL" id="CH473979">
    <property type="protein sequence ID" value="EDM08056.1"/>
    <property type="molecule type" value="Genomic_DNA"/>
</dbReference>
<accession>A6J928</accession>
<evidence type="ECO:0000313" key="1">
    <source>
        <dbReference type="EMBL" id="EDM08056.1"/>
    </source>
</evidence>
<evidence type="ECO:0000313" key="3">
    <source>
        <dbReference type="RGD" id="621002"/>
    </source>
</evidence>
<dbReference type="Proteomes" id="UP000234681">
    <property type="component" value="Chromosome 1"/>
</dbReference>
<gene>
    <name evidence="1 3" type="primary">Rabac1</name>
    <name evidence="1" type="ORF">rCG_54375</name>
</gene>